<evidence type="ECO:0000256" key="13">
    <source>
        <dbReference type="ARBA" id="ARBA00023267"/>
    </source>
</evidence>
<dbReference type="NCBIfam" id="TIGR00671">
    <property type="entry name" value="baf"/>
    <property type="match status" value="1"/>
</dbReference>
<dbReference type="GO" id="GO:0005737">
    <property type="term" value="C:cytoplasm"/>
    <property type="evidence" value="ECO:0007669"/>
    <property type="project" value="UniProtKB-SubCell"/>
</dbReference>
<dbReference type="HAMAP" id="MF_01274">
    <property type="entry name" value="Pantothen_kinase_3"/>
    <property type="match status" value="1"/>
</dbReference>
<evidence type="ECO:0000256" key="5">
    <source>
        <dbReference type="ARBA" id="ARBA00022490"/>
    </source>
</evidence>
<dbReference type="EMBL" id="LXSF01000001">
    <property type="protein sequence ID" value="OAM18470.1"/>
    <property type="molecule type" value="Genomic_DNA"/>
</dbReference>
<dbReference type="InterPro" id="IPR004619">
    <property type="entry name" value="Type_III_PanK"/>
</dbReference>
<evidence type="ECO:0000256" key="12">
    <source>
        <dbReference type="ARBA" id="ARBA00022993"/>
    </source>
</evidence>
<dbReference type="NCBIfam" id="TIGR00121">
    <property type="entry name" value="birA_ligase"/>
    <property type="match status" value="1"/>
</dbReference>
<evidence type="ECO:0000259" key="16">
    <source>
        <dbReference type="PROSITE" id="PS51733"/>
    </source>
</evidence>
<protein>
    <recommendedName>
        <fullName evidence="15">Type III pantothenate kinase</fullName>
        <ecNumber evidence="15">2.7.1.33</ecNumber>
    </recommendedName>
    <alternativeName>
        <fullName evidence="15">PanK-III</fullName>
    </alternativeName>
    <alternativeName>
        <fullName evidence="15">Pantothenic acid kinase</fullName>
    </alternativeName>
</protein>
<feature type="binding site" evidence="15">
    <location>
        <begin position="425"/>
        <end position="428"/>
    </location>
    <ligand>
        <name>substrate</name>
    </ligand>
</feature>
<comment type="function">
    <text evidence="15">Catalyzes the phosphorylation of pantothenate (Pan), the first step in CoA biosynthesis.</text>
</comment>
<dbReference type="InterPro" id="IPR043129">
    <property type="entry name" value="ATPase_NBD"/>
</dbReference>
<evidence type="ECO:0000256" key="15">
    <source>
        <dbReference type="HAMAP-Rule" id="MF_01274"/>
    </source>
</evidence>
<comment type="subunit">
    <text evidence="15">Homodimer.</text>
</comment>
<sequence length="576" mass="62429">MMQAVHWQLLAALADGRPHHVTELARRIGRKPPQLNALWQQVPPHIRGLLRQQDGRWRLVRPLAILDNAVLQQQAAAAGWQAELLNEHPSSNSYLIAQAKAGSPIHRRIAFVHDQTQGRGRQGRSWQSRIGECLMFSAGWCFSRPPAELGGLTLAAALACCRVLRDLGVPAQIKWPNDLVIGGEKLGGILTETVRCNGQAAVVIGIGINFVQPKAVADAEAVQGSAPHIAVSRLTERLLSELADTFEQFDRAGLAPFLAGYHACHRDQNQPVRLLRDGQTLLQGTTLGVDEGGALRIRDAEGTEHRVVSGEISLRPLHNQNAAAPDDKHGKMLLLDAGNSKLKWAWVENGRITAADKAAYWNLEPLAHSWQQHGGEHVRIIGSAVCGEAKQQAVAEQLGRTPEWLGSMPQALGIRNHYRRVSEHGADRWFNILGSRLFTEHACVVVSCGTAVTIDALTADNHYLGGSIMPGFNLMKEAMAQHTANLNRPAGRAYPFGTTTANAMAGGMLDAICGAVLLMHTRLQQKHPGQTVAVIITGGGAAKVKQGLPEQFALDNPIQIVDNLVLHGLLNWAAQT</sequence>
<comment type="cofactor">
    <cofactor evidence="2">
        <name>K(+)</name>
        <dbReference type="ChEBI" id="CHEBI:29103"/>
    </cofactor>
</comment>
<evidence type="ECO:0000256" key="3">
    <source>
        <dbReference type="ARBA" id="ARBA00004496"/>
    </source>
</evidence>
<keyword evidence="13" id="KW-0092">Biotin</keyword>
<dbReference type="RefSeq" id="WP_064083639.1">
    <property type="nucleotide sequence ID" value="NZ_LXSF01000001.1"/>
</dbReference>
<keyword evidence="6 17" id="KW-0436">Ligase</keyword>
<comment type="catalytic activity">
    <reaction evidence="1 15">
        <text>(R)-pantothenate + ATP = (R)-4'-phosphopantothenate + ADP + H(+)</text>
        <dbReference type="Rhea" id="RHEA:16373"/>
        <dbReference type="ChEBI" id="CHEBI:10986"/>
        <dbReference type="ChEBI" id="CHEBI:15378"/>
        <dbReference type="ChEBI" id="CHEBI:29032"/>
        <dbReference type="ChEBI" id="CHEBI:30616"/>
        <dbReference type="ChEBI" id="CHEBI:456216"/>
        <dbReference type="EC" id="2.7.1.33"/>
    </reaction>
</comment>
<dbReference type="PROSITE" id="PS51733">
    <property type="entry name" value="BPL_LPL_CATALYTIC"/>
    <property type="match status" value="1"/>
</dbReference>
<keyword evidence="11 15" id="KW-0630">Potassium</keyword>
<accession>A0A1A9RK35</accession>
<comment type="caution">
    <text evidence="15">Lacks conserved residue(s) required for the propagation of feature annotation.</text>
</comment>
<comment type="similarity">
    <text evidence="15">Belongs to the type III pantothenate kinase family.</text>
</comment>
<feature type="active site" description="Proton acceptor" evidence="15">
    <location>
        <position position="427"/>
    </location>
</feature>
<dbReference type="InterPro" id="IPR004408">
    <property type="entry name" value="Biotin_CoA_COase_ligase"/>
</dbReference>
<gene>
    <name evidence="15" type="primary">coaX</name>
    <name evidence="17" type="ORF">A7P85_01990</name>
</gene>
<dbReference type="Proteomes" id="UP000078003">
    <property type="component" value="Unassembled WGS sequence"/>
</dbReference>
<evidence type="ECO:0000256" key="8">
    <source>
        <dbReference type="ARBA" id="ARBA00022741"/>
    </source>
</evidence>
<dbReference type="InterPro" id="IPR045864">
    <property type="entry name" value="aa-tRNA-synth_II/BPL/LPL"/>
</dbReference>
<comment type="cofactor">
    <cofactor evidence="15">
        <name>NH4(+)</name>
        <dbReference type="ChEBI" id="CHEBI:28938"/>
    </cofactor>
    <cofactor evidence="15">
        <name>K(+)</name>
        <dbReference type="ChEBI" id="CHEBI:29103"/>
    </cofactor>
    <text evidence="15">A monovalent cation. Ammonium or potassium.</text>
</comment>
<dbReference type="CDD" id="cd24015">
    <property type="entry name" value="ASKHA_NBD_PanK-III"/>
    <property type="match status" value="1"/>
</dbReference>
<dbReference type="GO" id="GO:0004077">
    <property type="term" value="F:biotin--[biotin carboxyl-carrier protein] ligase activity"/>
    <property type="evidence" value="ECO:0007669"/>
    <property type="project" value="UniProtKB-EC"/>
</dbReference>
<feature type="binding site" evidence="15">
    <location>
        <position position="500"/>
    </location>
    <ligand>
        <name>substrate</name>
    </ligand>
</feature>
<feature type="binding site" evidence="15">
    <location>
        <position position="418"/>
    </location>
    <ligand>
        <name>substrate</name>
    </ligand>
</feature>
<dbReference type="InterPro" id="IPR008988">
    <property type="entry name" value="Transcriptional_repressor_C"/>
</dbReference>
<dbReference type="Pfam" id="PF03309">
    <property type="entry name" value="Pan_kinase"/>
    <property type="match status" value="1"/>
</dbReference>
<dbReference type="PANTHER" id="PTHR12835">
    <property type="entry name" value="BIOTIN PROTEIN LIGASE"/>
    <property type="match status" value="1"/>
</dbReference>
<dbReference type="Gene3D" id="3.30.930.10">
    <property type="entry name" value="Bira Bifunctional Protein, Domain 2"/>
    <property type="match status" value="1"/>
</dbReference>
<evidence type="ECO:0000256" key="4">
    <source>
        <dbReference type="ARBA" id="ARBA00005225"/>
    </source>
</evidence>
<keyword evidence="9 15" id="KW-0418">Kinase</keyword>
<proteinExistence type="inferred from homology"/>
<evidence type="ECO:0000256" key="1">
    <source>
        <dbReference type="ARBA" id="ARBA00001206"/>
    </source>
</evidence>
<dbReference type="AlphaFoldDB" id="A0A1A9RK35"/>
<evidence type="ECO:0000313" key="18">
    <source>
        <dbReference type="Proteomes" id="UP000078003"/>
    </source>
</evidence>
<evidence type="ECO:0000256" key="14">
    <source>
        <dbReference type="ARBA" id="ARBA00047846"/>
    </source>
</evidence>
<dbReference type="SUPFAM" id="SSF53067">
    <property type="entry name" value="Actin-like ATPase domain"/>
    <property type="match status" value="2"/>
</dbReference>
<keyword evidence="12 15" id="KW-0173">Coenzyme A biosynthesis</keyword>
<dbReference type="EC" id="2.7.1.33" evidence="15"/>
<keyword evidence="10 15" id="KW-0067">ATP-binding</keyword>
<keyword evidence="5 15" id="KW-0963">Cytoplasm</keyword>
<dbReference type="InterPro" id="IPR003142">
    <property type="entry name" value="BPL_C"/>
</dbReference>
<dbReference type="Gene3D" id="3.30.420.40">
    <property type="match status" value="2"/>
</dbReference>
<dbReference type="GO" id="GO:0005524">
    <property type="term" value="F:ATP binding"/>
    <property type="evidence" value="ECO:0007669"/>
    <property type="project" value="UniProtKB-UniRule"/>
</dbReference>
<feature type="binding site" evidence="15">
    <location>
        <position position="450"/>
    </location>
    <ligand>
        <name>ATP</name>
        <dbReference type="ChEBI" id="CHEBI:30616"/>
    </ligand>
</feature>
<reference evidence="18" key="1">
    <citation type="submission" date="2016-05" db="EMBL/GenBank/DDBJ databases">
        <title>Draft genome of Corynebacterium afermentans subsp. afermentans LCDC 88199T.</title>
        <authorList>
            <person name="Bernier A.-M."/>
            <person name="Bernard K."/>
        </authorList>
    </citation>
    <scope>NUCLEOTIDE SEQUENCE [LARGE SCALE GENOMIC DNA]</scope>
    <source>
        <strain evidence="18">NML01-0328</strain>
    </source>
</reference>
<feature type="binding site" evidence="15">
    <location>
        <begin position="336"/>
        <end position="343"/>
    </location>
    <ligand>
        <name>ATP</name>
        <dbReference type="ChEBI" id="CHEBI:30616"/>
    </ligand>
</feature>
<comment type="pathway">
    <text evidence="4 15">Cofactor biosynthesis; coenzyme A biosynthesis; CoA from (R)-pantothenate: step 1/5.</text>
</comment>
<comment type="subcellular location">
    <subcellularLocation>
        <location evidence="3 15">Cytoplasm</location>
    </subcellularLocation>
</comment>
<evidence type="ECO:0000256" key="7">
    <source>
        <dbReference type="ARBA" id="ARBA00022679"/>
    </source>
</evidence>
<dbReference type="UniPathway" id="UPA00241">
    <property type="reaction ID" value="UER00352"/>
</dbReference>
<comment type="catalytic activity">
    <reaction evidence="14">
        <text>biotin + L-lysyl-[protein] + ATP = N(6)-biotinyl-L-lysyl-[protein] + AMP + diphosphate + H(+)</text>
        <dbReference type="Rhea" id="RHEA:11756"/>
        <dbReference type="Rhea" id="RHEA-COMP:9752"/>
        <dbReference type="Rhea" id="RHEA-COMP:10505"/>
        <dbReference type="ChEBI" id="CHEBI:15378"/>
        <dbReference type="ChEBI" id="CHEBI:29969"/>
        <dbReference type="ChEBI" id="CHEBI:30616"/>
        <dbReference type="ChEBI" id="CHEBI:33019"/>
        <dbReference type="ChEBI" id="CHEBI:57586"/>
        <dbReference type="ChEBI" id="CHEBI:83144"/>
        <dbReference type="ChEBI" id="CHEBI:456215"/>
        <dbReference type="EC" id="6.3.4.15"/>
    </reaction>
</comment>
<dbReference type="Pfam" id="PF02237">
    <property type="entry name" value="BPL_C"/>
    <property type="match status" value="1"/>
</dbReference>
<dbReference type="GO" id="GO:0015937">
    <property type="term" value="P:coenzyme A biosynthetic process"/>
    <property type="evidence" value="ECO:0007669"/>
    <property type="project" value="UniProtKB-UniRule"/>
</dbReference>
<dbReference type="SUPFAM" id="SSF55681">
    <property type="entry name" value="Class II aaRS and biotin synthetases"/>
    <property type="match status" value="1"/>
</dbReference>
<evidence type="ECO:0000256" key="10">
    <source>
        <dbReference type="ARBA" id="ARBA00022840"/>
    </source>
</evidence>
<evidence type="ECO:0000256" key="9">
    <source>
        <dbReference type="ARBA" id="ARBA00022777"/>
    </source>
</evidence>
<keyword evidence="7 15" id="KW-0808">Transferase</keyword>
<evidence type="ECO:0000256" key="2">
    <source>
        <dbReference type="ARBA" id="ARBA00001958"/>
    </source>
</evidence>
<name>A0A1A9RK35_EIKCO</name>
<evidence type="ECO:0000313" key="17">
    <source>
        <dbReference type="EMBL" id="OAM18470.1"/>
    </source>
</evidence>
<dbReference type="PANTHER" id="PTHR12835:SF5">
    <property type="entry name" value="BIOTIN--PROTEIN LIGASE"/>
    <property type="match status" value="1"/>
</dbReference>
<feature type="domain" description="BPL/LPL catalytic" evidence="16">
    <location>
        <begin position="77"/>
        <end position="258"/>
    </location>
</feature>
<evidence type="ECO:0000256" key="11">
    <source>
        <dbReference type="ARBA" id="ARBA00022958"/>
    </source>
</evidence>
<dbReference type="CDD" id="cd16442">
    <property type="entry name" value="BPL"/>
    <property type="match status" value="1"/>
</dbReference>
<keyword evidence="8 15" id="KW-0547">Nucleotide-binding</keyword>
<organism evidence="17 18">
    <name type="scientific">Eikenella corrodens</name>
    <dbReference type="NCBI Taxonomy" id="539"/>
    <lineage>
        <taxon>Bacteria</taxon>
        <taxon>Pseudomonadati</taxon>
        <taxon>Pseudomonadota</taxon>
        <taxon>Betaproteobacteria</taxon>
        <taxon>Neisseriales</taxon>
        <taxon>Neisseriaceae</taxon>
        <taxon>Eikenella</taxon>
    </lineage>
</organism>
<dbReference type="InterPro" id="IPR004143">
    <property type="entry name" value="BPL_LPL_catalytic"/>
</dbReference>
<dbReference type="GO" id="GO:0004594">
    <property type="term" value="F:pantothenate kinase activity"/>
    <property type="evidence" value="ECO:0007669"/>
    <property type="project" value="UniProtKB-UniRule"/>
</dbReference>
<comment type="caution">
    <text evidence="17">The sequence shown here is derived from an EMBL/GenBank/DDBJ whole genome shotgun (WGS) entry which is preliminary data.</text>
</comment>
<dbReference type="Pfam" id="PF03099">
    <property type="entry name" value="BPL_LplA_LipB"/>
    <property type="match status" value="1"/>
</dbReference>
<evidence type="ECO:0000256" key="6">
    <source>
        <dbReference type="ARBA" id="ARBA00022598"/>
    </source>
</evidence>
<dbReference type="Gene3D" id="2.30.30.100">
    <property type="match status" value="1"/>
</dbReference>
<dbReference type="SUPFAM" id="SSF50037">
    <property type="entry name" value="C-terminal domain of transcriptional repressors"/>
    <property type="match status" value="1"/>
</dbReference>